<dbReference type="InterPro" id="IPR025720">
    <property type="entry name" value="RibU"/>
</dbReference>
<dbReference type="PANTHER" id="PTHR38438">
    <property type="entry name" value="RIBOFLAVIN TRANSPORTER RIBU"/>
    <property type="match status" value="1"/>
</dbReference>
<evidence type="ECO:0000256" key="1">
    <source>
        <dbReference type="ARBA" id="ARBA00004651"/>
    </source>
</evidence>
<reference evidence="10 11" key="1">
    <citation type="submission" date="2017-06" db="EMBL/GenBank/DDBJ databases">
        <authorList>
            <consortium name="Pathogen Informatics"/>
        </authorList>
    </citation>
    <scope>NUCLEOTIDE SEQUENCE [LARGE SCALE GENOMIC DNA]</scope>
    <source>
        <strain evidence="10 11">NCTC13839</strain>
    </source>
</reference>
<feature type="transmembrane region" description="Helical" evidence="9">
    <location>
        <begin position="12"/>
        <end position="32"/>
    </location>
</feature>
<protein>
    <recommendedName>
        <fullName evidence="8">Riboflavin transporter</fullName>
    </recommendedName>
</protein>
<evidence type="ECO:0000256" key="3">
    <source>
        <dbReference type="ARBA" id="ARBA00022448"/>
    </source>
</evidence>
<name>A0A239Z9F7_9STAP</name>
<dbReference type="GO" id="GO:0005886">
    <property type="term" value="C:plasma membrane"/>
    <property type="evidence" value="ECO:0007669"/>
    <property type="project" value="UniProtKB-SubCell"/>
</dbReference>
<comment type="function">
    <text evidence="8">Probably a riboflavin-binding protein that interacts with the energy-coupling factor (ECF) ABC-transporter complex.</text>
</comment>
<feature type="transmembrane region" description="Helical" evidence="9">
    <location>
        <begin position="149"/>
        <end position="173"/>
    </location>
</feature>
<accession>A0A239Z9F7</accession>
<comment type="subcellular location">
    <subcellularLocation>
        <location evidence="1">Cell membrane</location>
        <topology evidence="1">Multi-pass membrane protein</topology>
    </subcellularLocation>
</comment>
<keyword evidence="6 9" id="KW-1133">Transmembrane helix</keyword>
<keyword evidence="3 8" id="KW-0813">Transport</keyword>
<comment type="similarity">
    <text evidence="2 8">Belongs to the prokaryotic riboflavin transporter (P-RFT) (TC 2.A.87) family.</text>
</comment>
<evidence type="ECO:0000313" key="10">
    <source>
        <dbReference type="EMBL" id="SNV67234.1"/>
    </source>
</evidence>
<sequence>MSNHNKTKRLLTVSMLIAISFILMFLKFPLPLIPPYLTMDFSDIPVLIATFAFGPVSGILVALFKNIFNFLIVSHEPIGNTANFLASICLIIPTYYLYQLKKSKTFMSYGLIIGTIMMTILMSILNYFVLLPLYGQIMNLADLAHNLKAIVSAGIIPFNLIKGIIISVIYVLIFDKLKTILK</sequence>
<gene>
    <name evidence="10" type="primary">ribU</name>
    <name evidence="10" type="ORF">SAMEA4384403_01291</name>
</gene>
<dbReference type="RefSeq" id="WP_095087922.1">
    <property type="nucleotide sequence ID" value="NZ_BMDM01000002.1"/>
</dbReference>
<dbReference type="EMBL" id="LT906462">
    <property type="protein sequence ID" value="SNV67234.1"/>
    <property type="molecule type" value="Genomic_DNA"/>
</dbReference>
<dbReference type="Pfam" id="PF12822">
    <property type="entry name" value="ECF_trnsprt"/>
    <property type="match status" value="1"/>
</dbReference>
<keyword evidence="4 8" id="KW-1003">Cell membrane</keyword>
<keyword evidence="7 8" id="KW-0472">Membrane</keyword>
<dbReference type="Proteomes" id="UP000242084">
    <property type="component" value="Chromosome 1"/>
</dbReference>
<dbReference type="PIRSF" id="PIRSF037778">
    <property type="entry name" value="UCP037778_transp_RibU"/>
    <property type="match status" value="1"/>
</dbReference>
<evidence type="ECO:0000256" key="8">
    <source>
        <dbReference type="PIRNR" id="PIRNR037778"/>
    </source>
</evidence>
<evidence type="ECO:0000256" key="4">
    <source>
        <dbReference type="ARBA" id="ARBA00022475"/>
    </source>
</evidence>
<dbReference type="GO" id="GO:0032217">
    <property type="term" value="F:riboflavin transmembrane transporter activity"/>
    <property type="evidence" value="ECO:0007669"/>
    <property type="project" value="UniProtKB-UniRule"/>
</dbReference>
<dbReference type="InterPro" id="IPR024529">
    <property type="entry name" value="ECF_trnsprt_substrate-spec"/>
</dbReference>
<keyword evidence="11" id="KW-1185">Reference proteome</keyword>
<evidence type="ECO:0000313" key="11">
    <source>
        <dbReference type="Proteomes" id="UP000242084"/>
    </source>
</evidence>
<evidence type="ECO:0000256" key="5">
    <source>
        <dbReference type="ARBA" id="ARBA00022692"/>
    </source>
</evidence>
<evidence type="ECO:0000256" key="9">
    <source>
        <dbReference type="SAM" id="Phobius"/>
    </source>
</evidence>
<proteinExistence type="inferred from homology"/>
<evidence type="ECO:0000256" key="6">
    <source>
        <dbReference type="ARBA" id="ARBA00022989"/>
    </source>
</evidence>
<keyword evidence="5 9" id="KW-0812">Transmembrane</keyword>
<evidence type="ECO:0000256" key="7">
    <source>
        <dbReference type="ARBA" id="ARBA00023136"/>
    </source>
</evidence>
<dbReference type="KEGG" id="sste:SAMEA4384403_1291"/>
<feature type="transmembrane region" description="Helical" evidence="9">
    <location>
        <begin position="80"/>
        <end position="98"/>
    </location>
</feature>
<organism evidence="10 11">
    <name type="scientific">Mammaliicoccus stepanovicii</name>
    <dbReference type="NCBI Taxonomy" id="643214"/>
    <lineage>
        <taxon>Bacteria</taxon>
        <taxon>Bacillati</taxon>
        <taxon>Bacillota</taxon>
        <taxon>Bacilli</taxon>
        <taxon>Bacillales</taxon>
        <taxon>Staphylococcaceae</taxon>
        <taxon>Mammaliicoccus</taxon>
    </lineage>
</organism>
<evidence type="ECO:0000256" key="2">
    <source>
        <dbReference type="ARBA" id="ARBA00005540"/>
    </source>
</evidence>
<feature type="transmembrane region" description="Helical" evidence="9">
    <location>
        <begin position="44"/>
        <end position="68"/>
    </location>
</feature>
<dbReference type="PANTHER" id="PTHR38438:SF1">
    <property type="entry name" value="RIBOFLAVIN TRANSPORTER RIBU"/>
    <property type="match status" value="1"/>
</dbReference>
<dbReference type="Gene3D" id="1.10.1760.20">
    <property type="match status" value="1"/>
</dbReference>
<dbReference type="AlphaFoldDB" id="A0A239Z9F7"/>
<feature type="transmembrane region" description="Helical" evidence="9">
    <location>
        <begin position="110"/>
        <end position="129"/>
    </location>
</feature>